<dbReference type="Gene3D" id="1.10.630.10">
    <property type="entry name" value="Cytochrome P450"/>
    <property type="match status" value="1"/>
</dbReference>
<evidence type="ECO:0000256" key="1">
    <source>
        <dbReference type="ARBA" id="ARBA00010617"/>
    </source>
</evidence>
<evidence type="ECO:0000313" key="5">
    <source>
        <dbReference type="EMBL" id="PIK49893.1"/>
    </source>
</evidence>
<dbReference type="AlphaFoldDB" id="A0A2G8KPF3"/>
<name>A0A2G8KPF3_STIJA</name>
<dbReference type="PRINTS" id="PR00463">
    <property type="entry name" value="EP450I"/>
</dbReference>
<dbReference type="GO" id="GO:0016712">
    <property type="term" value="F:oxidoreductase activity, acting on paired donors, with incorporation or reduction of molecular oxygen, reduced flavin or flavoprotein as one donor, and incorporation of one atom of oxygen"/>
    <property type="evidence" value="ECO:0007669"/>
    <property type="project" value="TreeGrafter"/>
</dbReference>
<protein>
    <submittedName>
        <fullName evidence="5">Putative cytochrome P450 2U1</fullName>
    </submittedName>
</protein>
<keyword evidence="3" id="KW-0408">Iron</keyword>
<dbReference type="InterPro" id="IPR001128">
    <property type="entry name" value="Cyt_P450"/>
</dbReference>
<evidence type="ECO:0000256" key="2">
    <source>
        <dbReference type="ARBA" id="ARBA00022723"/>
    </source>
</evidence>
<organism evidence="5 6">
    <name type="scientific">Stichopus japonicus</name>
    <name type="common">Sea cucumber</name>
    <dbReference type="NCBI Taxonomy" id="307972"/>
    <lineage>
        <taxon>Eukaryota</taxon>
        <taxon>Metazoa</taxon>
        <taxon>Echinodermata</taxon>
        <taxon>Eleutherozoa</taxon>
        <taxon>Echinozoa</taxon>
        <taxon>Holothuroidea</taxon>
        <taxon>Aspidochirotacea</taxon>
        <taxon>Aspidochirotida</taxon>
        <taxon>Stichopodidae</taxon>
        <taxon>Apostichopus</taxon>
    </lineage>
</organism>
<comment type="caution">
    <text evidence="5">The sequence shown here is derived from an EMBL/GenBank/DDBJ whole genome shotgun (WGS) entry which is preliminary data.</text>
</comment>
<gene>
    <name evidence="5" type="ORF">BSL78_13215</name>
</gene>
<comment type="similarity">
    <text evidence="1">Belongs to the cytochrome P450 family.</text>
</comment>
<keyword evidence="6" id="KW-1185">Reference proteome</keyword>
<dbReference type="InterPro" id="IPR036396">
    <property type="entry name" value="Cyt_P450_sf"/>
</dbReference>
<dbReference type="GO" id="GO:0006082">
    <property type="term" value="P:organic acid metabolic process"/>
    <property type="evidence" value="ECO:0007669"/>
    <property type="project" value="TreeGrafter"/>
</dbReference>
<evidence type="ECO:0000256" key="4">
    <source>
        <dbReference type="SAM" id="MobiDB-lite"/>
    </source>
</evidence>
<dbReference type="STRING" id="307972.A0A2G8KPF3"/>
<feature type="region of interest" description="Disordered" evidence="4">
    <location>
        <begin position="53"/>
        <end position="85"/>
    </location>
</feature>
<accession>A0A2G8KPF3</accession>
<dbReference type="GO" id="GO:0008395">
    <property type="term" value="F:steroid hydroxylase activity"/>
    <property type="evidence" value="ECO:0007669"/>
    <property type="project" value="TreeGrafter"/>
</dbReference>
<dbReference type="SUPFAM" id="SSF48264">
    <property type="entry name" value="Cytochrome P450"/>
    <property type="match status" value="1"/>
</dbReference>
<dbReference type="GO" id="GO:0006805">
    <property type="term" value="P:xenobiotic metabolic process"/>
    <property type="evidence" value="ECO:0007669"/>
    <property type="project" value="TreeGrafter"/>
</dbReference>
<dbReference type="GO" id="GO:0005506">
    <property type="term" value="F:iron ion binding"/>
    <property type="evidence" value="ECO:0007669"/>
    <property type="project" value="InterPro"/>
</dbReference>
<dbReference type="EMBL" id="MRZV01000442">
    <property type="protein sequence ID" value="PIK49893.1"/>
    <property type="molecule type" value="Genomic_DNA"/>
</dbReference>
<sequence length="275" mass="31568">MKNPPYYDPAGYLSRNLPIAKPHCFKCHRLYPLSHSTEWTSLERTTKVHYASSAKLRRREEESGIQDQRRGTLSDGRHDRNRGPFDPSEYTTMIIANVICNINFGKRFDYKDKHFQDIINQFRFLIASVSLTGLPNSFPFLLRTPLYSYIGRSFDYMKAYIGGHLKEHQQTLNEDDVRDYIDMYLLEIKRQQESGEEVIFKPEQAWRAIMEIFGGGTDTTTNTLLYGILLTSLHTEVQDKVSEVKPILAFEVMVIACVASSNMDGVVNGHINGAE</sequence>
<dbReference type="InterPro" id="IPR002401">
    <property type="entry name" value="Cyt_P450_E_grp-I"/>
</dbReference>
<dbReference type="PANTHER" id="PTHR24300">
    <property type="entry name" value="CYTOCHROME P450 508A4-RELATED"/>
    <property type="match status" value="1"/>
</dbReference>
<reference evidence="5 6" key="1">
    <citation type="journal article" date="2017" name="PLoS Biol.">
        <title>The sea cucumber genome provides insights into morphological evolution and visceral regeneration.</title>
        <authorList>
            <person name="Zhang X."/>
            <person name="Sun L."/>
            <person name="Yuan J."/>
            <person name="Sun Y."/>
            <person name="Gao Y."/>
            <person name="Zhang L."/>
            <person name="Li S."/>
            <person name="Dai H."/>
            <person name="Hamel J.F."/>
            <person name="Liu C."/>
            <person name="Yu Y."/>
            <person name="Liu S."/>
            <person name="Lin W."/>
            <person name="Guo K."/>
            <person name="Jin S."/>
            <person name="Xu P."/>
            <person name="Storey K.B."/>
            <person name="Huan P."/>
            <person name="Zhang T."/>
            <person name="Zhou Y."/>
            <person name="Zhang J."/>
            <person name="Lin C."/>
            <person name="Li X."/>
            <person name="Xing L."/>
            <person name="Huo D."/>
            <person name="Sun M."/>
            <person name="Wang L."/>
            <person name="Mercier A."/>
            <person name="Li F."/>
            <person name="Yang H."/>
            <person name="Xiang J."/>
        </authorList>
    </citation>
    <scope>NUCLEOTIDE SEQUENCE [LARGE SCALE GENOMIC DNA]</scope>
    <source>
        <strain evidence="5">Shaxun</strain>
        <tissue evidence="5">Muscle</tissue>
    </source>
</reference>
<dbReference type="OrthoDB" id="1103324at2759"/>
<evidence type="ECO:0000256" key="3">
    <source>
        <dbReference type="ARBA" id="ARBA00023004"/>
    </source>
</evidence>
<feature type="compositionally biased region" description="Basic and acidic residues" evidence="4">
    <location>
        <begin position="58"/>
        <end position="83"/>
    </location>
</feature>
<proteinExistence type="inferred from homology"/>
<dbReference type="PANTHER" id="PTHR24300:SF397">
    <property type="entry name" value="CYTOCHROME P450 2U1"/>
    <property type="match status" value="1"/>
</dbReference>
<dbReference type="Proteomes" id="UP000230750">
    <property type="component" value="Unassembled WGS sequence"/>
</dbReference>
<keyword evidence="2" id="KW-0479">Metal-binding</keyword>
<dbReference type="Pfam" id="PF00067">
    <property type="entry name" value="p450"/>
    <property type="match status" value="1"/>
</dbReference>
<dbReference type="GO" id="GO:0005737">
    <property type="term" value="C:cytoplasm"/>
    <property type="evidence" value="ECO:0007669"/>
    <property type="project" value="TreeGrafter"/>
</dbReference>
<dbReference type="GO" id="GO:0020037">
    <property type="term" value="F:heme binding"/>
    <property type="evidence" value="ECO:0007669"/>
    <property type="project" value="InterPro"/>
</dbReference>
<evidence type="ECO:0000313" key="6">
    <source>
        <dbReference type="Proteomes" id="UP000230750"/>
    </source>
</evidence>
<dbReference type="InterPro" id="IPR050182">
    <property type="entry name" value="Cytochrome_P450_fam2"/>
</dbReference>